<dbReference type="SUPFAM" id="SSF55961">
    <property type="entry name" value="Bet v1-like"/>
    <property type="match status" value="1"/>
</dbReference>
<evidence type="ECO:0000313" key="4">
    <source>
        <dbReference type="Proteomes" id="UP000602510"/>
    </source>
</evidence>
<dbReference type="Proteomes" id="UP000602510">
    <property type="component" value="Unassembled WGS sequence"/>
</dbReference>
<evidence type="ECO:0000313" key="2">
    <source>
        <dbReference type="EMBL" id="KAF4035695.1"/>
    </source>
</evidence>
<dbReference type="InterPro" id="IPR001683">
    <property type="entry name" value="PX_dom"/>
</dbReference>
<dbReference type="PROSITE" id="PS50195">
    <property type="entry name" value="PX"/>
    <property type="match status" value="1"/>
</dbReference>
<keyword evidence="4" id="KW-1185">Reference proteome</keyword>
<dbReference type="Proteomes" id="UP000704712">
    <property type="component" value="Unassembled WGS sequence"/>
</dbReference>
<feature type="domain" description="PX" evidence="1">
    <location>
        <begin position="147"/>
        <end position="275"/>
    </location>
</feature>
<dbReference type="GO" id="GO:0035091">
    <property type="term" value="F:phosphatidylinositol binding"/>
    <property type="evidence" value="ECO:0007669"/>
    <property type="project" value="InterPro"/>
</dbReference>
<dbReference type="EMBL" id="WSZM01000302">
    <property type="protein sequence ID" value="KAF4035695.1"/>
    <property type="molecule type" value="Genomic_DNA"/>
</dbReference>
<evidence type="ECO:0000313" key="3">
    <source>
        <dbReference type="EMBL" id="KAF4135349.1"/>
    </source>
</evidence>
<reference evidence="2" key="1">
    <citation type="submission" date="2020-04" db="EMBL/GenBank/DDBJ databases">
        <title>Hybrid Assembly of Korean Phytophthora infestans isolates.</title>
        <authorList>
            <person name="Prokchorchik M."/>
            <person name="Lee Y."/>
            <person name="Seo J."/>
            <person name="Cho J.-H."/>
            <person name="Park Y.-E."/>
            <person name="Jang D.-C."/>
            <person name="Im J.-S."/>
            <person name="Choi J.-G."/>
            <person name="Park H.-J."/>
            <person name="Lee G.-B."/>
            <person name="Lee Y.-G."/>
            <person name="Hong S.-Y."/>
            <person name="Cho K."/>
            <person name="Sohn K.H."/>
        </authorList>
    </citation>
    <scope>NUCLEOTIDE SEQUENCE</scope>
    <source>
        <strain evidence="2">KR_1_A1</strain>
        <strain evidence="3">KR_2_A2</strain>
    </source>
</reference>
<dbReference type="InterPro" id="IPR036871">
    <property type="entry name" value="PX_dom_sf"/>
</dbReference>
<proteinExistence type="predicted"/>
<sequence>MEAGLPTSDQVSQVGPTVICRDCRAQLSVEESEEHDCSTAPPSPTKIVLLKTAAKASSFIGAVLDTSPAKTIAKANIPIDKPTKAPARTDHASSVAVSADTHKDVLELQRSVSETRAPLLSSVTFTPPTTKLSSVDQPRRWSIGDSVHSALLQCNVHDVRITPDQVAFYSLTTRIPSLTTSEIIVERRFREFYVFALHVCAMFPSSGLWNLFPPKTYCTLRRQNTLTDGFLHRRRSGLEEFLHCALEKMVLGGEAQGTIAQWYLLRLFLNLPPALAAAAPSKDRSLTAALYELKKHARQFSGWTVSRKPEPCDTVFEKVADGFHMIKRVTTCHFPARAVFDMVINQSVDDDMPGLSWAPFVESEEVLSRESEHTRTVRTVFKDSCWGRDKLQMISRKTWRVDESGTIAIVMIPADAAAWDDPRVIKSNLGSRVDCILGGWLITPTPWEGSCSVTWLMQIVDVSTLGSTKSFI</sequence>
<comment type="caution">
    <text evidence="2">The sequence shown here is derived from an EMBL/GenBank/DDBJ whole genome shotgun (WGS) entry which is preliminary data.</text>
</comment>
<dbReference type="InterPro" id="IPR023393">
    <property type="entry name" value="START-like_dom_sf"/>
</dbReference>
<dbReference type="AlphaFoldDB" id="A0A833T077"/>
<protein>
    <recommendedName>
        <fullName evidence="1">PX domain-containing protein</fullName>
    </recommendedName>
</protein>
<dbReference type="EMBL" id="JAACNO010002169">
    <property type="protein sequence ID" value="KAF4135349.1"/>
    <property type="molecule type" value="Genomic_DNA"/>
</dbReference>
<dbReference type="Gene3D" id="3.30.530.20">
    <property type="match status" value="1"/>
</dbReference>
<name>A0A833T077_PHYIN</name>
<dbReference type="Pfam" id="PF00787">
    <property type="entry name" value="PX"/>
    <property type="match status" value="1"/>
</dbReference>
<evidence type="ECO:0000259" key="1">
    <source>
        <dbReference type="PROSITE" id="PS50195"/>
    </source>
</evidence>
<dbReference type="CDD" id="cd06093">
    <property type="entry name" value="PX_domain"/>
    <property type="match status" value="1"/>
</dbReference>
<organism evidence="2 4">
    <name type="scientific">Phytophthora infestans</name>
    <name type="common">Potato late blight agent</name>
    <name type="synonym">Botrytis infestans</name>
    <dbReference type="NCBI Taxonomy" id="4787"/>
    <lineage>
        <taxon>Eukaryota</taxon>
        <taxon>Sar</taxon>
        <taxon>Stramenopiles</taxon>
        <taxon>Oomycota</taxon>
        <taxon>Peronosporomycetes</taxon>
        <taxon>Peronosporales</taxon>
        <taxon>Peronosporaceae</taxon>
        <taxon>Phytophthora</taxon>
    </lineage>
</organism>
<dbReference type="SUPFAM" id="SSF64268">
    <property type="entry name" value="PX domain"/>
    <property type="match status" value="1"/>
</dbReference>
<gene>
    <name evidence="2" type="ORF">GN244_ATG12364</name>
    <name evidence="3" type="ORF">GN958_ATG15471</name>
</gene>
<dbReference type="Gene3D" id="3.30.1520.10">
    <property type="entry name" value="Phox-like domain"/>
    <property type="match status" value="1"/>
</dbReference>
<accession>A0A833T077</accession>